<proteinExistence type="predicted"/>
<name>A0A7C9NDF1_9RHOB</name>
<organism evidence="2 3">
    <name type="scientific">Kangsaoukella pontilimi</name>
    <dbReference type="NCBI Taxonomy" id="2691042"/>
    <lineage>
        <taxon>Bacteria</taxon>
        <taxon>Pseudomonadati</taxon>
        <taxon>Pseudomonadota</taxon>
        <taxon>Alphaproteobacteria</taxon>
        <taxon>Rhodobacterales</taxon>
        <taxon>Paracoccaceae</taxon>
        <taxon>Kangsaoukella</taxon>
    </lineage>
</organism>
<protein>
    <submittedName>
        <fullName evidence="2">Dehydratase</fullName>
    </submittedName>
</protein>
<dbReference type="SUPFAM" id="SSF54637">
    <property type="entry name" value="Thioesterase/thiol ester dehydrase-isomerase"/>
    <property type="match status" value="1"/>
</dbReference>
<dbReference type="InterPro" id="IPR052342">
    <property type="entry name" value="MCH/BMMD"/>
</dbReference>
<evidence type="ECO:0000259" key="1">
    <source>
        <dbReference type="Pfam" id="PF01575"/>
    </source>
</evidence>
<dbReference type="Pfam" id="PF01575">
    <property type="entry name" value="MaoC_dehydratas"/>
    <property type="match status" value="1"/>
</dbReference>
<gene>
    <name evidence="2" type="ORF">GQ651_06220</name>
</gene>
<dbReference type="Gene3D" id="3.10.129.10">
    <property type="entry name" value="Hotdog Thioesterase"/>
    <property type="match status" value="1"/>
</dbReference>
<dbReference type="InterPro" id="IPR029069">
    <property type="entry name" value="HotDog_dom_sf"/>
</dbReference>
<dbReference type="EMBL" id="WUPT01000001">
    <property type="protein sequence ID" value="MXQ07439.1"/>
    <property type="molecule type" value="Genomic_DNA"/>
</dbReference>
<sequence length="162" mass="18448">METTNATRGRKRLEKEQFFEDYETGTVRRTFGRTITETDFVVHAGHTGDFFPHHMDAEWCATQPFGQRIAHGTMTFAIGVGLTATQINPRAFTYGYERLRFPNPVHIGDTIHTEITIGETALDPKRKGYGKVVEITETKKQDGKTVMYCEHILLVETKEDHA</sequence>
<dbReference type="PANTHER" id="PTHR43664:SF1">
    <property type="entry name" value="BETA-METHYLMALYL-COA DEHYDRATASE"/>
    <property type="match status" value="1"/>
</dbReference>
<evidence type="ECO:0000313" key="3">
    <source>
        <dbReference type="Proteomes" id="UP000480350"/>
    </source>
</evidence>
<accession>A0A7C9NDF1</accession>
<dbReference type="AlphaFoldDB" id="A0A7C9NDF1"/>
<evidence type="ECO:0000313" key="2">
    <source>
        <dbReference type="EMBL" id="MXQ07439.1"/>
    </source>
</evidence>
<dbReference type="Proteomes" id="UP000480350">
    <property type="component" value="Unassembled WGS sequence"/>
</dbReference>
<dbReference type="PANTHER" id="PTHR43664">
    <property type="entry name" value="MONOAMINE OXIDASE-RELATED"/>
    <property type="match status" value="1"/>
</dbReference>
<comment type="caution">
    <text evidence="2">The sequence shown here is derived from an EMBL/GenBank/DDBJ whole genome shotgun (WGS) entry which is preliminary data.</text>
</comment>
<reference evidence="2 3" key="2">
    <citation type="submission" date="2020-03" db="EMBL/GenBank/DDBJ databases">
        <title>Kangsaoukella pontilimi gen. nov., sp. nov., a new member of the family Rhodobacteraceae isolated from a tidal mudflat.</title>
        <authorList>
            <person name="Kim I.S."/>
        </authorList>
    </citation>
    <scope>NUCLEOTIDE SEQUENCE [LARGE SCALE GENOMIC DNA]</scope>
    <source>
        <strain evidence="2 3">GH1-50</strain>
    </source>
</reference>
<reference evidence="2 3" key="1">
    <citation type="submission" date="2019-12" db="EMBL/GenBank/DDBJ databases">
        <authorList>
            <person name="Lee S.D."/>
        </authorList>
    </citation>
    <scope>NUCLEOTIDE SEQUENCE [LARGE SCALE GENOMIC DNA]</scope>
    <source>
        <strain evidence="2 3">GH1-50</strain>
    </source>
</reference>
<dbReference type="InterPro" id="IPR002539">
    <property type="entry name" value="MaoC-like_dom"/>
</dbReference>
<keyword evidence="3" id="KW-1185">Reference proteome</keyword>
<feature type="domain" description="MaoC-like" evidence="1">
    <location>
        <begin position="27"/>
        <end position="120"/>
    </location>
</feature>